<dbReference type="InterPro" id="IPR006530">
    <property type="entry name" value="YD"/>
</dbReference>
<gene>
    <name evidence="3" type="ORF">D1006_40435</name>
</gene>
<evidence type="ECO:0000256" key="2">
    <source>
        <dbReference type="SAM" id="Phobius"/>
    </source>
</evidence>
<dbReference type="PANTHER" id="PTHR32305">
    <property type="match status" value="1"/>
</dbReference>
<dbReference type="RefSeq" id="WP_129518661.1">
    <property type="nucleotide sequence ID" value="NZ_QWEX01000004.1"/>
</dbReference>
<dbReference type="AlphaFoldDB" id="A0A4Q2A5V1"/>
<sequence length="992" mass="109860">MATTTVSDPATAQRCRDTPTLSVFDNRGLQVRTVQYNRPAADEAPDELITRQTWSPRGDPASTIDARLFDEQRQNPAILPNLRYTSSLSGQPLAILSQDAGERLSLCDAEGGLVLQRDGRGQQLSRTYDTLHRLVAVTEQGEGGAVRVSERLVYGDAAAPIGANLCGRPWQHYTPAGLSVTPAYSLAGQPLSTCQQFLRDDRLDSDWAGDDPAAWGRDLVPDAYTSRWAYDAFGREIERTDARGNRQRLHYNIAGQLAASDLWLDGQTTWQPLLRAITYSAAGQVQHEEAGNGVVTDYTYEPQTQRLAELRATRPAQHGRPPVLQDLSYQYDPVGNLLAIDDAAQATRHTRNQRIEPASHYTYDALYQLTRATGRENANAGRQSQALPPAIVPLFQETGALTNYTRTYRYDRGANLTAIHHQGATPYTQQMVVARTSNRAVPQTDGLTPSDVNGYFDTCGNLKALGPGQPLTWDSRNQLQSIAQIVRRGADDDHERYWYDGAGQRATKLNSARTSGTTRTERVRYLPGLELRQTEQARDGEESATPVEILQVLTLGAAGRQSVRVLHWERGRPETIENDQLRYCLGDQVGSSMIELDAQADLLTREEYYPYGGTAVWSARSDIEAKYKTVRYSGQERDAAGLYYYGLRYYAPWLARWINPDPAGPIDGLNLFCMVGNNPVTRKDVGGLAREQQPLLQPQTQNARRINLSILASAAWSGIRRTGRQIRAQFVPSERPAPHTVLDNGVYRITEQVEVRHSGASRLAGALRARVTSALTTLIPRPRESAPETIPLLDIAPETSRGPIDAEDRPAESGRTVRPRSSGYRRLSEPPPSHLAEEAAGLLNPQSASPSGQGEEIELNTLPRESAGWEETISRARQFLAEEPDALNQNEFSLDIGEINVELREMDVLNLAEALYLADALYDPTAESPTSGLETTSSIREGQTRSSAARSTGFEVWRFVAFAWWAAPFLSSVFSFSFFGFSWAINSRRSRL</sequence>
<feature type="region of interest" description="Disordered" evidence="1">
    <location>
        <begin position="795"/>
        <end position="835"/>
    </location>
</feature>
<dbReference type="NCBIfam" id="TIGR03696">
    <property type="entry name" value="Rhs_assc_core"/>
    <property type="match status" value="1"/>
</dbReference>
<dbReference type="NCBIfam" id="TIGR01643">
    <property type="entry name" value="YD_repeat_2x"/>
    <property type="match status" value="1"/>
</dbReference>
<dbReference type="InterPro" id="IPR022385">
    <property type="entry name" value="Rhs_assc_core"/>
</dbReference>
<dbReference type="PANTHER" id="PTHR32305:SF15">
    <property type="entry name" value="PROTEIN RHSA-RELATED"/>
    <property type="match status" value="1"/>
</dbReference>
<comment type="caution">
    <text evidence="3">The sequence shown here is derived from an EMBL/GenBank/DDBJ whole genome shotgun (WGS) entry which is preliminary data.</text>
</comment>
<feature type="transmembrane region" description="Helical" evidence="2">
    <location>
        <begin position="962"/>
        <end position="985"/>
    </location>
</feature>
<keyword evidence="2" id="KW-0472">Membrane</keyword>
<reference evidence="3 4" key="1">
    <citation type="submission" date="2018-08" db="EMBL/GenBank/DDBJ databases">
        <title>Mountain-cultivated ginseng endophyte, Burkholderia stabilis and its activity against ginseng root rot disease.</title>
        <authorList>
            <person name="Tapan Kumar M."/>
            <person name="Bae H."/>
            <person name="Shanmugam G."/>
            <person name="Jeon J."/>
        </authorList>
    </citation>
    <scope>NUCLEOTIDE SEQUENCE [LARGE SCALE GENOMIC DNA]</scope>
    <source>
        <strain evidence="3 4">EB159</strain>
    </source>
</reference>
<evidence type="ECO:0000313" key="4">
    <source>
        <dbReference type="Proteomes" id="UP000289650"/>
    </source>
</evidence>
<dbReference type="OrthoDB" id="5445630at2"/>
<evidence type="ECO:0000313" key="3">
    <source>
        <dbReference type="EMBL" id="RXV64563.1"/>
    </source>
</evidence>
<dbReference type="EMBL" id="QWEX01000004">
    <property type="protein sequence ID" value="RXV64563.1"/>
    <property type="molecule type" value="Genomic_DNA"/>
</dbReference>
<keyword evidence="2" id="KW-1133">Transmembrane helix</keyword>
<accession>A0A4Q2A5V1</accession>
<protein>
    <submittedName>
        <fullName evidence="3">RHS repeat protein</fullName>
    </submittedName>
</protein>
<evidence type="ECO:0000256" key="1">
    <source>
        <dbReference type="SAM" id="MobiDB-lite"/>
    </source>
</evidence>
<dbReference type="Proteomes" id="UP000289650">
    <property type="component" value="Unassembled WGS sequence"/>
</dbReference>
<dbReference type="InterPro" id="IPR050708">
    <property type="entry name" value="T6SS_VgrG/RHS"/>
</dbReference>
<name>A0A4Q2A5V1_9BURK</name>
<proteinExistence type="predicted"/>
<organism evidence="3 4">
    <name type="scientific">Burkholderia stabilis</name>
    <dbReference type="NCBI Taxonomy" id="95485"/>
    <lineage>
        <taxon>Bacteria</taxon>
        <taxon>Pseudomonadati</taxon>
        <taxon>Pseudomonadota</taxon>
        <taxon>Betaproteobacteria</taxon>
        <taxon>Burkholderiales</taxon>
        <taxon>Burkholderiaceae</taxon>
        <taxon>Burkholderia</taxon>
        <taxon>Burkholderia cepacia complex</taxon>
    </lineage>
</organism>
<dbReference type="Gene3D" id="2.180.10.10">
    <property type="entry name" value="RHS repeat-associated core"/>
    <property type="match status" value="1"/>
</dbReference>
<keyword evidence="2" id="KW-0812">Transmembrane</keyword>